<dbReference type="GO" id="GO:0008199">
    <property type="term" value="F:ferric iron binding"/>
    <property type="evidence" value="ECO:0007669"/>
    <property type="project" value="InterPro"/>
</dbReference>
<accession>A0A1I6MH60</accession>
<dbReference type="InterPro" id="IPR023188">
    <property type="entry name" value="DPS_DNA-bd_CS"/>
</dbReference>
<dbReference type="AlphaFoldDB" id="A0A1I6MH60"/>
<comment type="similarity">
    <text evidence="1 2">Belongs to the Dps family.</text>
</comment>
<name>A0A1I6MH60_9BACT</name>
<feature type="region of interest" description="Disordered" evidence="3">
    <location>
        <begin position="1"/>
        <end position="20"/>
    </location>
</feature>
<gene>
    <name evidence="5" type="ORF">SAMN05421771_2641</name>
</gene>
<dbReference type="PANTHER" id="PTHR42932">
    <property type="entry name" value="GENERAL STRESS PROTEIN 20U"/>
    <property type="match status" value="1"/>
</dbReference>
<reference evidence="5 6" key="1">
    <citation type="submission" date="2016-10" db="EMBL/GenBank/DDBJ databases">
        <authorList>
            <person name="de Groot N.N."/>
        </authorList>
    </citation>
    <scope>NUCLEOTIDE SEQUENCE [LARGE SCALE GENOMIC DNA]</scope>
    <source>
        <strain evidence="5 6">DSM 21001</strain>
    </source>
</reference>
<evidence type="ECO:0000313" key="6">
    <source>
        <dbReference type="Proteomes" id="UP000199024"/>
    </source>
</evidence>
<dbReference type="SUPFAM" id="SSF47240">
    <property type="entry name" value="Ferritin-like"/>
    <property type="match status" value="1"/>
</dbReference>
<dbReference type="InterPro" id="IPR002177">
    <property type="entry name" value="DPS_DNA-bd"/>
</dbReference>
<dbReference type="PIRSF" id="PIRSF005900">
    <property type="entry name" value="Dps"/>
    <property type="match status" value="1"/>
</dbReference>
<sequence>MAAKQKKQTSQENPTPNWHAKAKEAQAYGSVIEDMPHYLDAKVRAKMVGHLNQLLADSIVLRDLYKKSHWQVSGPTFYQLHLLFDKHFGEQLEVVDTIAERIQLLGGVTIAMGGDVSKLTKIPAPPVGREEVPVMISRLLQAHKIVMQECAKISEAADDAGDQGTNDLVVSDVLRPNELQSWFIGQHLVDAPLVHTK</sequence>
<dbReference type="GO" id="GO:0016722">
    <property type="term" value="F:oxidoreductase activity, acting on metal ions"/>
    <property type="evidence" value="ECO:0007669"/>
    <property type="project" value="InterPro"/>
</dbReference>
<dbReference type="InterPro" id="IPR012347">
    <property type="entry name" value="Ferritin-like"/>
</dbReference>
<dbReference type="Proteomes" id="UP000199024">
    <property type="component" value="Unassembled WGS sequence"/>
</dbReference>
<dbReference type="EMBL" id="FOZL01000001">
    <property type="protein sequence ID" value="SFS15055.1"/>
    <property type="molecule type" value="Genomic_DNA"/>
</dbReference>
<evidence type="ECO:0000256" key="1">
    <source>
        <dbReference type="ARBA" id="ARBA00009497"/>
    </source>
</evidence>
<dbReference type="PRINTS" id="PR01346">
    <property type="entry name" value="HELNAPAPROT"/>
</dbReference>
<evidence type="ECO:0000256" key="2">
    <source>
        <dbReference type="RuleBase" id="RU003875"/>
    </source>
</evidence>
<dbReference type="Gene3D" id="1.20.1260.10">
    <property type="match status" value="1"/>
</dbReference>
<dbReference type="InterPro" id="IPR008331">
    <property type="entry name" value="Ferritin_DPS_dom"/>
</dbReference>
<dbReference type="PANTHER" id="PTHR42932:SF1">
    <property type="entry name" value="GENERAL STRESS PROTEIN 20U"/>
    <property type="match status" value="1"/>
</dbReference>
<evidence type="ECO:0000256" key="3">
    <source>
        <dbReference type="SAM" id="MobiDB-lite"/>
    </source>
</evidence>
<dbReference type="InterPro" id="IPR009078">
    <property type="entry name" value="Ferritin-like_SF"/>
</dbReference>
<dbReference type="RefSeq" id="WP_089839549.1">
    <property type="nucleotide sequence ID" value="NZ_FOZL01000001.1"/>
</dbReference>
<dbReference type="CDD" id="cd01043">
    <property type="entry name" value="DPS"/>
    <property type="match status" value="1"/>
</dbReference>
<dbReference type="PROSITE" id="PS00818">
    <property type="entry name" value="DPS_1"/>
    <property type="match status" value="1"/>
</dbReference>
<evidence type="ECO:0000259" key="4">
    <source>
        <dbReference type="Pfam" id="PF00210"/>
    </source>
</evidence>
<evidence type="ECO:0000313" key="5">
    <source>
        <dbReference type="EMBL" id="SFS15055.1"/>
    </source>
</evidence>
<proteinExistence type="inferred from homology"/>
<keyword evidence="6" id="KW-1185">Reference proteome</keyword>
<dbReference type="OrthoDB" id="9797023at2"/>
<dbReference type="GO" id="GO:0003677">
    <property type="term" value="F:DNA binding"/>
    <property type="evidence" value="ECO:0007669"/>
    <property type="project" value="UniProtKB-KW"/>
</dbReference>
<keyword evidence="5" id="KW-0238">DNA-binding</keyword>
<dbReference type="Pfam" id="PF00210">
    <property type="entry name" value="Ferritin"/>
    <property type="match status" value="1"/>
</dbReference>
<feature type="domain" description="Ferritin/DPS" evidence="4">
    <location>
        <begin position="50"/>
        <end position="192"/>
    </location>
</feature>
<protein>
    <submittedName>
        <fullName evidence="5">Starvation-inducible DNA-binding protein</fullName>
    </submittedName>
</protein>
<dbReference type="STRING" id="474950.SAMN05421771_2641"/>
<organism evidence="5 6">
    <name type="scientific">Granulicella pectinivorans</name>
    <dbReference type="NCBI Taxonomy" id="474950"/>
    <lineage>
        <taxon>Bacteria</taxon>
        <taxon>Pseudomonadati</taxon>
        <taxon>Acidobacteriota</taxon>
        <taxon>Terriglobia</taxon>
        <taxon>Terriglobales</taxon>
        <taxon>Acidobacteriaceae</taxon>
        <taxon>Granulicella</taxon>
    </lineage>
</organism>